<dbReference type="EMBL" id="BQNB010011264">
    <property type="protein sequence ID" value="GJS88323.1"/>
    <property type="molecule type" value="Genomic_DNA"/>
</dbReference>
<sequence length="188" mass="21448">MLKLEDKSEMDGLIAKDKITNIHKRAKVKPKWTKPSTGLEEHEKTKSRVKIYSPHTPSLLDGLYGTLLASLSYTLAIPRCLIGQKDVEDDLRAQKDDLEFVINQGLGLELIVFLPQEEGIDYDEVFAPVDRIEAIRLFFAYASFMRLIVYQMEVKSAFLYGTIEEEVCVCQPPGFEDPQFPNKVYVKS</sequence>
<dbReference type="Pfam" id="PF07727">
    <property type="entry name" value="RVT_2"/>
    <property type="match status" value="1"/>
</dbReference>
<evidence type="ECO:0000313" key="3">
    <source>
        <dbReference type="Proteomes" id="UP001151760"/>
    </source>
</evidence>
<gene>
    <name evidence="2" type="ORF">Tco_0770959</name>
</gene>
<keyword evidence="3" id="KW-1185">Reference proteome</keyword>
<dbReference type="InterPro" id="IPR013103">
    <property type="entry name" value="RVT_2"/>
</dbReference>
<evidence type="ECO:0000313" key="2">
    <source>
        <dbReference type="EMBL" id="GJS88323.1"/>
    </source>
</evidence>
<reference evidence="2" key="1">
    <citation type="journal article" date="2022" name="Int. J. Mol. Sci.">
        <title>Draft Genome of Tanacetum Coccineum: Genomic Comparison of Closely Related Tanacetum-Family Plants.</title>
        <authorList>
            <person name="Yamashiro T."/>
            <person name="Shiraishi A."/>
            <person name="Nakayama K."/>
            <person name="Satake H."/>
        </authorList>
    </citation>
    <scope>NUCLEOTIDE SEQUENCE</scope>
</reference>
<proteinExistence type="predicted"/>
<reference evidence="2" key="2">
    <citation type="submission" date="2022-01" db="EMBL/GenBank/DDBJ databases">
        <authorList>
            <person name="Yamashiro T."/>
            <person name="Shiraishi A."/>
            <person name="Satake H."/>
            <person name="Nakayama K."/>
        </authorList>
    </citation>
    <scope>NUCLEOTIDE SEQUENCE</scope>
</reference>
<comment type="caution">
    <text evidence="2">The sequence shown here is derived from an EMBL/GenBank/DDBJ whole genome shotgun (WGS) entry which is preliminary data.</text>
</comment>
<organism evidence="2 3">
    <name type="scientific">Tanacetum coccineum</name>
    <dbReference type="NCBI Taxonomy" id="301880"/>
    <lineage>
        <taxon>Eukaryota</taxon>
        <taxon>Viridiplantae</taxon>
        <taxon>Streptophyta</taxon>
        <taxon>Embryophyta</taxon>
        <taxon>Tracheophyta</taxon>
        <taxon>Spermatophyta</taxon>
        <taxon>Magnoliopsida</taxon>
        <taxon>eudicotyledons</taxon>
        <taxon>Gunneridae</taxon>
        <taxon>Pentapetalae</taxon>
        <taxon>asterids</taxon>
        <taxon>campanulids</taxon>
        <taxon>Asterales</taxon>
        <taxon>Asteraceae</taxon>
        <taxon>Asteroideae</taxon>
        <taxon>Anthemideae</taxon>
        <taxon>Anthemidinae</taxon>
        <taxon>Tanacetum</taxon>
    </lineage>
</organism>
<protein>
    <submittedName>
        <fullName evidence="2">Copia protein</fullName>
    </submittedName>
</protein>
<feature type="domain" description="Reverse transcriptase Ty1/copia-type" evidence="1">
    <location>
        <begin position="116"/>
        <end position="185"/>
    </location>
</feature>
<accession>A0ABQ4ZHF3</accession>
<dbReference type="Proteomes" id="UP001151760">
    <property type="component" value="Unassembled WGS sequence"/>
</dbReference>
<name>A0ABQ4ZHF3_9ASTR</name>
<evidence type="ECO:0000259" key="1">
    <source>
        <dbReference type="Pfam" id="PF07727"/>
    </source>
</evidence>